<sequence>MEYQITHIDVNSKFESCFTERATELFELSGMFISQRQEVLNFRYRKSLPNYKSDWHVAGDPTFIVVQSGCIEIELRNGQKKQFCAGEAFVAADYLPKNIMFSEQHGHRARVIGNDEFVAIHFKLSLKNEG</sequence>
<evidence type="ECO:0000313" key="2">
    <source>
        <dbReference type="Proteomes" id="UP001253545"/>
    </source>
</evidence>
<gene>
    <name evidence="1" type="ORF">RM552_16215</name>
</gene>
<evidence type="ECO:0000313" key="1">
    <source>
        <dbReference type="EMBL" id="MDT0596401.1"/>
    </source>
</evidence>
<keyword evidence="2" id="KW-1185">Reference proteome</keyword>
<accession>A0ABU2ZUT4</accession>
<dbReference type="RefSeq" id="WP_311369928.1">
    <property type="nucleotide sequence ID" value="NZ_JAVRHX010000007.1"/>
</dbReference>
<protein>
    <submittedName>
        <fullName evidence="1">Uncharacterized protein</fullName>
    </submittedName>
</protein>
<dbReference type="EMBL" id="JAVRHX010000007">
    <property type="protein sequence ID" value="MDT0596401.1"/>
    <property type="molecule type" value="Genomic_DNA"/>
</dbReference>
<proteinExistence type="predicted"/>
<comment type="caution">
    <text evidence="1">The sequence shown here is derived from an EMBL/GenBank/DDBJ whole genome shotgun (WGS) entry which is preliminary data.</text>
</comment>
<organism evidence="1 2">
    <name type="scientific">Glaciecola petra</name>
    <dbReference type="NCBI Taxonomy" id="3075602"/>
    <lineage>
        <taxon>Bacteria</taxon>
        <taxon>Pseudomonadati</taxon>
        <taxon>Pseudomonadota</taxon>
        <taxon>Gammaproteobacteria</taxon>
        <taxon>Alteromonadales</taxon>
        <taxon>Alteromonadaceae</taxon>
        <taxon>Glaciecola</taxon>
    </lineage>
</organism>
<reference evidence="1 2" key="1">
    <citation type="submission" date="2023-09" db="EMBL/GenBank/DDBJ databases">
        <authorList>
            <person name="Rey-Velasco X."/>
        </authorList>
    </citation>
    <scope>NUCLEOTIDE SEQUENCE [LARGE SCALE GENOMIC DNA]</scope>
    <source>
        <strain evidence="1 2">P117</strain>
    </source>
</reference>
<dbReference type="Proteomes" id="UP001253545">
    <property type="component" value="Unassembled WGS sequence"/>
</dbReference>
<name>A0ABU2ZUT4_9ALTE</name>